<evidence type="ECO:0000256" key="4">
    <source>
        <dbReference type="ARBA" id="ARBA00022723"/>
    </source>
</evidence>
<dbReference type="PRINTS" id="PR00465">
    <property type="entry name" value="EP450IV"/>
</dbReference>
<feature type="binding site" description="axial binding residue" evidence="7">
    <location>
        <position position="167"/>
    </location>
    <ligand>
        <name>heme</name>
        <dbReference type="ChEBI" id="CHEBI:30413"/>
    </ligand>
    <ligandPart>
        <name>Fe</name>
        <dbReference type="ChEBI" id="CHEBI:18248"/>
    </ligandPart>
</feature>
<dbReference type="InterPro" id="IPR001128">
    <property type="entry name" value="Cyt_P450"/>
</dbReference>
<evidence type="ECO:0000313" key="8">
    <source>
        <dbReference type="EMBL" id="QSZ35499.1"/>
    </source>
</evidence>
<name>A0A8A3PKJ0_9HELO</name>
<reference evidence="8" key="1">
    <citation type="submission" date="2020-10" db="EMBL/GenBank/DDBJ databases">
        <title>Genome Sequence of Monilinia vaccinii-corymbosi Sheds Light on Mummy Berry Disease Infection of Blueberry and Mating Type.</title>
        <authorList>
            <person name="Yow A.G."/>
            <person name="Zhang Y."/>
            <person name="Bansal K."/>
            <person name="Eacker S.M."/>
            <person name="Sullivan S."/>
            <person name="Liachko I."/>
            <person name="Cubeta M.A."/>
            <person name="Rollins J.A."/>
            <person name="Ashrafi H."/>
        </authorList>
    </citation>
    <scope>NUCLEOTIDE SEQUENCE</scope>
    <source>
        <strain evidence="8">RL-1</strain>
    </source>
</reference>
<evidence type="ECO:0000256" key="2">
    <source>
        <dbReference type="ARBA" id="ARBA00010617"/>
    </source>
</evidence>
<evidence type="ECO:0000256" key="3">
    <source>
        <dbReference type="ARBA" id="ARBA00022617"/>
    </source>
</evidence>
<gene>
    <name evidence="8" type="ORF">DSL72_008369</name>
</gene>
<dbReference type="Proteomes" id="UP000672032">
    <property type="component" value="Chromosome 5"/>
</dbReference>
<evidence type="ECO:0000256" key="1">
    <source>
        <dbReference type="ARBA" id="ARBA00001971"/>
    </source>
</evidence>
<dbReference type="SUPFAM" id="SSF48264">
    <property type="entry name" value="Cytochrome P450"/>
    <property type="match status" value="1"/>
</dbReference>
<dbReference type="Gene3D" id="1.10.630.10">
    <property type="entry name" value="Cytochrome P450"/>
    <property type="match status" value="1"/>
</dbReference>
<dbReference type="AlphaFoldDB" id="A0A8A3PKJ0"/>
<evidence type="ECO:0000313" key="9">
    <source>
        <dbReference type="Proteomes" id="UP000672032"/>
    </source>
</evidence>
<evidence type="ECO:0000256" key="5">
    <source>
        <dbReference type="ARBA" id="ARBA00023004"/>
    </source>
</evidence>
<organism evidence="8 9">
    <name type="scientific">Monilinia vaccinii-corymbosi</name>
    <dbReference type="NCBI Taxonomy" id="61207"/>
    <lineage>
        <taxon>Eukaryota</taxon>
        <taxon>Fungi</taxon>
        <taxon>Dikarya</taxon>
        <taxon>Ascomycota</taxon>
        <taxon>Pezizomycotina</taxon>
        <taxon>Leotiomycetes</taxon>
        <taxon>Helotiales</taxon>
        <taxon>Sclerotiniaceae</taxon>
        <taxon>Monilinia</taxon>
    </lineage>
</organism>
<proteinExistence type="inferred from homology"/>
<dbReference type="Pfam" id="PF00067">
    <property type="entry name" value="p450"/>
    <property type="match status" value="1"/>
</dbReference>
<dbReference type="GO" id="GO:0005506">
    <property type="term" value="F:iron ion binding"/>
    <property type="evidence" value="ECO:0007669"/>
    <property type="project" value="InterPro"/>
</dbReference>
<evidence type="ECO:0000256" key="6">
    <source>
        <dbReference type="ARBA" id="ARBA00023026"/>
    </source>
</evidence>
<evidence type="ECO:0008006" key="10">
    <source>
        <dbReference type="Google" id="ProtNLM"/>
    </source>
</evidence>
<dbReference type="PANTHER" id="PTHR24304:SF2">
    <property type="entry name" value="24-HYDROXYCHOLESTEROL 7-ALPHA-HYDROXYLASE"/>
    <property type="match status" value="1"/>
</dbReference>
<accession>A0A8A3PKJ0</accession>
<dbReference type="GO" id="GO:0020037">
    <property type="term" value="F:heme binding"/>
    <property type="evidence" value="ECO:0007669"/>
    <property type="project" value="InterPro"/>
</dbReference>
<dbReference type="GO" id="GO:0016705">
    <property type="term" value="F:oxidoreductase activity, acting on paired donors, with incorporation or reduction of molecular oxygen"/>
    <property type="evidence" value="ECO:0007669"/>
    <property type="project" value="InterPro"/>
</dbReference>
<keyword evidence="5 7" id="KW-0408">Iron</keyword>
<dbReference type="EMBL" id="CP063409">
    <property type="protein sequence ID" value="QSZ35499.1"/>
    <property type="molecule type" value="Genomic_DNA"/>
</dbReference>
<dbReference type="InterPro" id="IPR002403">
    <property type="entry name" value="Cyt_P450_E_grp-IV"/>
</dbReference>
<comment type="similarity">
    <text evidence="2">Belongs to the cytochrome P450 family.</text>
</comment>
<dbReference type="InterPro" id="IPR036396">
    <property type="entry name" value="Cyt_P450_sf"/>
</dbReference>
<dbReference type="GO" id="GO:0008395">
    <property type="term" value="F:steroid hydroxylase activity"/>
    <property type="evidence" value="ECO:0007669"/>
    <property type="project" value="TreeGrafter"/>
</dbReference>
<sequence>MLTSRATRKVPTEREKVTRDNFHALRYETPVANINPYKPGFWMLSYILFNPRLHGKLCAETKPAFRDGAIDTRYLMTQCPRLDSMYQETLRVTIGAFSARKIVSPTTIGGKVLSAPHNILIAFRQLQMDTRAFGSAPTSFDAERFLRDKSLSSSMNFKPFGGGVNYCPGRFLAGQELFVFVASVINKFNISLSTTAPQEFPRLDTCTPSLGINSPLAGDDVFIDLKKREEVSFQRA</sequence>
<keyword evidence="3 7" id="KW-0349">Heme</keyword>
<dbReference type="InterPro" id="IPR050529">
    <property type="entry name" value="CYP450_sterol_14alpha_dmase"/>
</dbReference>
<keyword evidence="4 7" id="KW-0479">Metal-binding</keyword>
<comment type="cofactor">
    <cofactor evidence="1 7">
        <name>heme</name>
        <dbReference type="ChEBI" id="CHEBI:30413"/>
    </cofactor>
</comment>
<dbReference type="OrthoDB" id="3366823at2759"/>
<keyword evidence="9" id="KW-1185">Reference proteome</keyword>
<dbReference type="PANTHER" id="PTHR24304">
    <property type="entry name" value="CYTOCHROME P450 FAMILY 7"/>
    <property type="match status" value="1"/>
</dbReference>
<keyword evidence="6" id="KW-0843">Virulence</keyword>
<evidence type="ECO:0000256" key="7">
    <source>
        <dbReference type="PIRSR" id="PIRSR602403-1"/>
    </source>
</evidence>
<protein>
    <recommendedName>
        <fullName evidence="10">Cytochrome P450</fullName>
    </recommendedName>
</protein>